<feature type="region of interest" description="Disordered" evidence="1">
    <location>
        <begin position="21"/>
        <end position="54"/>
    </location>
</feature>
<proteinExistence type="predicted"/>
<evidence type="ECO:0000313" key="3">
    <source>
        <dbReference type="EMBL" id="MBZ5740158.1"/>
    </source>
</evidence>
<dbReference type="Proteomes" id="UP000780875">
    <property type="component" value="Unassembled WGS sequence"/>
</dbReference>
<evidence type="ECO:0000313" key="4">
    <source>
        <dbReference type="Proteomes" id="UP000780875"/>
    </source>
</evidence>
<protein>
    <submittedName>
        <fullName evidence="3">Uncharacterized protein</fullName>
    </submittedName>
</protein>
<organism evidence="3 4">
    <name type="scientific">Nocardioides mangrovi</name>
    <dbReference type="NCBI Taxonomy" id="2874580"/>
    <lineage>
        <taxon>Bacteria</taxon>
        <taxon>Bacillati</taxon>
        <taxon>Actinomycetota</taxon>
        <taxon>Actinomycetes</taxon>
        <taxon>Propionibacteriales</taxon>
        <taxon>Nocardioidaceae</taxon>
        <taxon>Nocardioides</taxon>
    </lineage>
</organism>
<feature type="signal peptide" evidence="2">
    <location>
        <begin position="1"/>
        <end position="23"/>
    </location>
</feature>
<keyword evidence="2" id="KW-0732">Signal</keyword>
<dbReference type="PROSITE" id="PS51257">
    <property type="entry name" value="PROKAR_LIPOPROTEIN"/>
    <property type="match status" value="1"/>
</dbReference>
<reference evidence="3 4" key="1">
    <citation type="submission" date="2021-09" db="EMBL/GenBank/DDBJ databases">
        <title>Whole genome sequence of Nocardioides sp. GBK3QG-3.</title>
        <authorList>
            <person name="Tuo L."/>
        </authorList>
    </citation>
    <scope>NUCLEOTIDE SEQUENCE [LARGE SCALE GENOMIC DNA]</scope>
    <source>
        <strain evidence="3 4">GBK3QG-3</strain>
    </source>
</reference>
<dbReference type="EMBL" id="JAIQZJ010000012">
    <property type="protein sequence ID" value="MBZ5740158.1"/>
    <property type="molecule type" value="Genomic_DNA"/>
</dbReference>
<sequence>MTRPRRRAVVAVVLLAGSLAACSSSSDEGTRTAPEPSPTSSIRTLTPIALPPPPPPTGKLIADMRQSSRDAAAGRMEVWIDNDTAGQIRPTKLTYRDPRYRTPLPGTRLRPVPSQSERGFQIQLPARPACDHPDGRGTVEVRYRTEDGDLHTRTVRVADETDVAGRYTRARCTELAVAGVAALSWSDHVGFSGKAGDPGTLTLVVRPSGGSGTLTLDSISGTPILTPVGSDVWRPDATIHGTDGPTRIDLPVKPNRCDDHAFLESGGATAFKIGLHIDGKPGQITLRMSIPGAAHAIDFAKDSCGNLGTVSGGG</sequence>
<feature type="region of interest" description="Disordered" evidence="1">
    <location>
        <begin position="96"/>
        <end position="115"/>
    </location>
</feature>
<keyword evidence="4" id="KW-1185">Reference proteome</keyword>
<evidence type="ECO:0000256" key="1">
    <source>
        <dbReference type="SAM" id="MobiDB-lite"/>
    </source>
</evidence>
<feature type="chain" id="PRO_5047527913" evidence="2">
    <location>
        <begin position="24"/>
        <end position="314"/>
    </location>
</feature>
<gene>
    <name evidence="3" type="ORF">K8U61_18420</name>
</gene>
<name>A0ABS7UHP6_9ACTN</name>
<accession>A0ABS7UHP6</accession>
<comment type="caution">
    <text evidence="3">The sequence shown here is derived from an EMBL/GenBank/DDBJ whole genome shotgun (WGS) entry which is preliminary data.</text>
</comment>
<evidence type="ECO:0000256" key="2">
    <source>
        <dbReference type="SAM" id="SignalP"/>
    </source>
</evidence>
<dbReference type="RefSeq" id="WP_224124518.1">
    <property type="nucleotide sequence ID" value="NZ_JAIQZJ010000012.1"/>
</dbReference>